<dbReference type="Proteomes" id="UP000031036">
    <property type="component" value="Unassembled WGS sequence"/>
</dbReference>
<feature type="non-terminal residue" evidence="1">
    <location>
        <position position="1"/>
    </location>
</feature>
<dbReference type="AlphaFoldDB" id="A0A0B2VPC2"/>
<evidence type="ECO:0000313" key="1">
    <source>
        <dbReference type="EMBL" id="KHN83252.1"/>
    </source>
</evidence>
<name>A0A0B2VPC2_TOXCA</name>
<reference evidence="1 2" key="1">
    <citation type="submission" date="2014-11" db="EMBL/GenBank/DDBJ databases">
        <title>Genetic blueprint of the zoonotic pathogen Toxocara canis.</title>
        <authorList>
            <person name="Zhu X.-Q."/>
            <person name="Korhonen P.K."/>
            <person name="Cai H."/>
            <person name="Young N.D."/>
            <person name="Nejsum P."/>
            <person name="von Samson-Himmelstjerna G."/>
            <person name="Boag P.R."/>
            <person name="Tan P."/>
            <person name="Li Q."/>
            <person name="Min J."/>
            <person name="Yang Y."/>
            <person name="Wang X."/>
            <person name="Fang X."/>
            <person name="Hall R.S."/>
            <person name="Hofmann A."/>
            <person name="Sternberg P.W."/>
            <person name="Jex A.R."/>
            <person name="Gasser R.B."/>
        </authorList>
    </citation>
    <scope>NUCLEOTIDE SEQUENCE [LARGE SCALE GENOMIC DNA]</scope>
    <source>
        <strain evidence="1">PN_DK_2014</strain>
    </source>
</reference>
<comment type="caution">
    <text evidence="1">The sequence shown here is derived from an EMBL/GenBank/DDBJ whole genome shotgun (WGS) entry which is preliminary data.</text>
</comment>
<organism evidence="1 2">
    <name type="scientific">Toxocara canis</name>
    <name type="common">Canine roundworm</name>
    <dbReference type="NCBI Taxonomy" id="6265"/>
    <lineage>
        <taxon>Eukaryota</taxon>
        <taxon>Metazoa</taxon>
        <taxon>Ecdysozoa</taxon>
        <taxon>Nematoda</taxon>
        <taxon>Chromadorea</taxon>
        <taxon>Rhabditida</taxon>
        <taxon>Spirurina</taxon>
        <taxon>Ascaridomorpha</taxon>
        <taxon>Ascaridoidea</taxon>
        <taxon>Toxocaridae</taxon>
        <taxon>Toxocara</taxon>
    </lineage>
</organism>
<dbReference type="EMBL" id="JPKZ01001207">
    <property type="protein sequence ID" value="KHN83252.1"/>
    <property type="molecule type" value="Genomic_DNA"/>
</dbReference>
<proteinExistence type="predicted"/>
<sequence length="115" mass="12978">TQGSVRIICIRVSTKHMRKDQYEAYTQGSVQSICARILDIVIDIENTISDIVNMNISQVISISSNSSEMKLKFKLSETIMRNSYENGRSCNEKTIGNMNQDFLKQNIVSESLAIP</sequence>
<keyword evidence="2" id="KW-1185">Reference proteome</keyword>
<protein>
    <submittedName>
        <fullName evidence="1">Uncharacterized protein</fullName>
    </submittedName>
</protein>
<gene>
    <name evidence="1" type="ORF">Tcan_00569</name>
</gene>
<feature type="non-terminal residue" evidence="1">
    <location>
        <position position="115"/>
    </location>
</feature>
<evidence type="ECO:0000313" key="2">
    <source>
        <dbReference type="Proteomes" id="UP000031036"/>
    </source>
</evidence>
<accession>A0A0B2VPC2</accession>